<dbReference type="RefSeq" id="WP_284208527.1">
    <property type="nucleotide sequence ID" value="NZ_BSSU01000013.1"/>
</dbReference>
<dbReference type="PANTHER" id="PTHR34773:SF1">
    <property type="entry name" value="FLAGELLAR SECRETION CHAPERONE FLIS"/>
    <property type="match status" value="1"/>
</dbReference>
<dbReference type="NCBIfam" id="TIGR00208">
    <property type="entry name" value="fliS"/>
    <property type="match status" value="1"/>
</dbReference>
<evidence type="ECO:0000256" key="4">
    <source>
        <dbReference type="ARBA" id="ARBA00022795"/>
    </source>
</evidence>
<dbReference type="CDD" id="cd16098">
    <property type="entry name" value="FliS"/>
    <property type="match status" value="1"/>
</dbReference>
<accession>A0ABQ6H4P1</accession>
<keyword evidence="8" id="KW-1185">Reference proteome</keyword>
<dbReference type="InterPro" id="IPR003713">
    <property type="entry name" value="FliS"/>
</dbReference>
<comment type="subcellular location">
    <subcellularLocation>
        <location evidence="1 6">Cytoplasm</location>
        <location evidence="1 6">Cytosol</location>
    </subcellularLocation>
</comment>
<dbReference type="Pfam" id="PF02561">
    <property type="entry name" value="FliS"/>
    <property type="match status" value="1"/>
</dbReference>
<evidence type="ECO:0000313" key="8">
    <source>
        <dbReference type="Proteomes" id="UP001157133"/>
    </source>
</evidence>
<sequence length="143" mass="15715">MANLNLKHYQKEATKTSLAGAEPYMVTKMLMDGVVESLVMAKGAIERADYQARAKNVAKATSIIEALRSSIDFEAGGDVCQNLYALYQYMLERLADASMAKDTVAVDEVHALFKEIKAGWDAIPLEARQQAEAQRKVNESTAV</sequence>
<dbReference type="PIRSF" id="PIRSF039090">
    <property type="entry name" value="Flis"/>
    <property type="match status" value="1"/>
</dbReference>
<keyword evidence="7" id="KW-0282">Flagellum</keyword>
<dbReference type="SUPFAM" id="SSF101116">
    <property type="entry name" value="Flagellar export chaperone FliS"/>
    <property type="match status" value="1"/>
</dbReference>
<name>A0ABQ6H4P1_9GAMM</name>
<dbReference type="InterPro" id="IPR036584">
    <property type="entry name" value="FliS_sf"/>
</dbReference>
<evidence type="ECO:0000256" key="2">
    <source>
        <dbReference type="ARBA" id="ARBA00008787"/>
    </source>
</evidence>
<gene>
    <name evidence="7" type="primary">fliS</name>
    <name evidence="7" type="ORF">theurythT_25780</name>
</gene>
<keyword evidence="7" id="KW-0969">Cilium</keyword>
<dbReference type="EMBL" id="BSSU01000013">
    <property type="protein sequence ID" value="GLX83126.1"/>
    <property type="molecule type" value="Genomic_DNA"/>
</dbReference>
<evidence type="ECO:0000256" key="5">
    <source>
        <dbReference type="ARBA" id="ARBA00023186"/>
    </source>
</evidence>
<evidence type="ECO:0000256" key="6">
    <source>
        <dbReference type="PIRNR" id="PIRNR039090"/>
    </source>
</evidence>
<proteinExistence type="inferred from homology"/>
<evidence type="ECO:0000256" key="3">
    <source>
        <dbReference type="ARBA" id="ARBA00022490"/>
    </source>
</evidence>
<reference evidence="7 8" key="1">
    <citation type="submission" date="2023-03" db="EMBL/GenBank/DDBJ databases">
        <title>Draft genome sequence of Thalassotalea eurytherma JCM 18482T.</title>
        <authorList>
            <person name="Sawabe T."/>
        </authorList>
    </citation>
    <scope>NUCLEOTIDE SEQUENCE [LARGE SCALE GENOMIC DNA]</scope>
    <source>
        <strain evidence="7 8">JCM 18482</strain>
    </source>
</reference>
<dbReference type="Gene3D" id="1.20.120.340">
    <property type="entry name" value="Flagellar protein FliS"/>
    <property type="match status" value="1"/>
</dbReference>
<evidence type="ECO:0000256" key="1">
    <source>
        <dbReference type="ARBA" id="ARBA00004514"/>
    </source>
</evidence>
<comment type="caution">
    <text evidence="7">The sequence shown here is derived from an EMBL/GenBank/DDBJ whole genome shotgun (WGS) entry which is preliminary data.</text>
</comment>
<dbReference type="Proteomes" id="UP001157133">
    <property type="component" value="Unassembled WGS sequence"/>
</dbReference>
<comment type="similarity">
    <text evidence="2 6">Belongs to the FliS family.</text>
</comment>
<organism evidence="7 8">
    <name type="scientific">Thalassotalea eurytherma</name>
    <dbReference type="NCBI Taxonomy" id="1144278"/>
    <lineage>
        <taxon>Bacteria</taxon>
        <taxon>Pseudomonadati</taxon>
        <taxon>Pseudomonadota</taxon>
        <taxon>Gammaproteobacteria</taxon>
        <taxon>Alteromonadales</taxon>
        <taxon>Colwelliaceae</taxon>
        <taxon>Thalassotalea</taxon>
    </lineage>
</organism>
<protein>
    <recommendedName>
        <fullName evidence="6">Flagellar secretion chaperone FliS</fullName>
    </recommendedName>
</protein>
<evidence type="ECO:0000313" key="7">
    <source>
        <dbReference type="EMBL" id="GLX83126.1"/>
    </source>
</evidence>
<keyword evidence="7" id="KW-0966">Cell projection</keyword>
<dbReference type="PANTHER" id="PTHR34773">
    <property type="entry name" value="FLAGELLAR SECRETION CHAPERONE FLIS"/>
    <property type="match status" value="1"/>
</dbReference>
<keyword evidence="4 6" id="KW-1005">Bacterial flagellum biogenesis</keyword>
<keyword evidence="3 6" id="KW-0963">Cytoplasm</keyword>
<keyword evidence="5" id="KW-0143">Chaperone</keyword>